<dbReference type="HOGENOM" id="CLU_2840993_0_0_11"/>
<proteinExistence type="predicted"/>
<name>A7A857_BIFAD</name>
<dbReference type="Proteomes" id="UP000003773">
    <property type="component" value="Unassembled WGS sequence"/>
</dbReference>
<sequence length="65" mass="6748">MGLMLLSMFPGVAAVSPFALADVAGDVETTVMAPCAAPSKSLRHSGQCQPPWRGRGRFGLCAQTV</sequence>
<reference evidence="2 3" key="2">
    <citation type="submission" date="2007-05" db="EMBL/GenBank/DDBJ databases">
        <title>Draft genome sequence of Bifidobacterium adolescentis (L2-32).</title>
        <authorList>
            <person name="Sudarsanam P."/>
            <person name="Ley R."/>
            <person name="Guruge J."/>
            <person name="Turnbaugh P.J."/>
            <person name="Mahowald M."/>
            <person name="Liep D."/>
            <person name="Gordon J."/>
        </authorList>
    </citation>
    <scope>NUCLEOTIDE SEQUENCE [LARGE SCALE GENOMIC DNA]</scope>
    <source>
        <strain evidence="2 3">L2-32</strain>
    </source>
</reference>
<evidence type="ECO:0000313" key="2">
    <source>
        <dbReference type="EMBL" id="EDN81923.1"/>
    </source>
</evidence>
<reference evidence="2 3" key="1">
    <citation type="submission" date="2007-04" db="EMBL/GenBank/DDBJ databases">
        <authorList>
            <person name="Fulton L."/>
            <person name="Clifton S."/>
            <person name="Fulton B."/>
            <person name="Xu J."/>
            <person name="Minx P."/>
            <person name="Pepin K.H."/>
            <person name="Johnson M."/>
            <person name="Thiruvilangam P."/>
            <person name="Bhonagiri V."/>
            <person name="Nash W.E."/>
            <person name="Mardis E.R."/>
            <person name="Wilson R.K."/>
        </authorList>
    </citation>
    <scope>NUCLEOTIDE SEQUENCE [LARGE SCALE GENOMIC DNA]</scope>
    <source>
        <strain evidence="2 3">L2-32</strain>
    </source>
</reference>
<protein>
    <submittedName>
        <fullName evidence="2">Uncharacterized protein</fullName>
    </submittedName>
</protein>
<feature type="signal peptide" evidence="1">
    <location>
        <begin position="1"/>
        <end position="21"/>
    </location>
</feature>
<gene>
    <name evidence="2" type="ORF">BIFADO_02048</name>
</gene>
<dbReference type="AlphaFoldDB" id="A7A857"/>
<evidence type="ECO:0000313" key="3">
    <source>
        <dbReference type="Proteomes" id="UP000003773"/>
    </source>
</evidence>
<dbReference type="EMBL" id="AAXD02000074">
    <property type="protein sequence ID" value="EDN81923.1"/>
    <property type="molecule type" value="Genomic_DNA"/>
</dbReference>
<comment type="caution">
    <text evidence="2">The sequence shown here is derived from an EMBL/GenBank/DDBJ whole genome shotgun (WGS) entry which is preliminary data.</text>
</comment>
<feature type="chain" id="PRO_5002706403" evidence="1">
    <location>
        <begin position="22"/>
        <end position="65"/>
    </location>
</feature>
<organism evidence="2 3">
    <name type="scientific">Bifidobacterium adolescentis L2-32</name>
    <dbReference type="NCBI Taxonomy" id="411481"/>
    <lineage>
        <taxon>Bacteria</taxon>
        <taxon>Bacillati</taxon>
        <taxon>Actinomycetota</taxon>
        <taxon>Actinomycetes</taxon>
        <taxon>Bifidobacteriales</taxon>
        <taxon>Bifidobacteriaceae</taxon>
        <taxon>Bifidobacterium</taxon>
    </lineage>
</organism>
<evidence type="ECO:0000256" key="1">
    <source>
        <dbReference type="SAM" id="SignalP"/>
    </source>
</evidence>
<keyword evidence="1" id="KW-0732">Signal</keyword>
<accession>A7A857</accession>